<keyword evidence="3" id="KW-1185">Reference proteome</keyword>
<protein>
    <recommendedName>
        <fullName evidence="1">vWA-MoxR associated protein C-terminal domain-containing protein</fullName>
    </recommendedName>
</protein>
<reference evidence="2 3" key="1">
    <citation type="submission" date="2023-12" db="EMBL/GenBank/DDBJ databases">
        <title>Baltic Sea Cyanobacteria.</title>
        <authorList>
            <person name="Delbaje E."/>
            <person name="Fewer D.P."/>
            <person name="Shishido T.K."/>
        </authorList>
    </citation>
    <scope>NUCLEOTIDE SEQUENCE [LARGE SCALE GENOMIC DNA]</scope>
    <source>
        <strain evidence="2 3">UHCC-0300</strain>
    </source>
</reference>
<dbReference type="InterPro" id="IPR045450">
    <property type="entry name" value="VMAP_C"/>
</dbReference>
<evidence type="ECO:0000259" key="1">
    <source>
        <dbReference type="Pfam" id="PF20028"/>
    </source>
</evidence>
<feature type="domain" description="vWA-MoxR associated protein C-terminal" evidence="1">
    <location>
        <begin position="246"/>
        <end position="457"/>
    </location>
</feature>
<dbReference type="Proteomes" id="UP001302120">
    <property type="component" value="Unassembled WGS sequence"/>
</dbReference>
<dbReference type="RefSeq" id="WP_323197219.1">
    <property type="nucleotide sequence ID" value="NZ_JAYGHG010000030.1"/>
</dbReference>
<organism evidence="2 3">
    <name type="scientific">Nodularia harveyana UHCC-0300</name>
    <dbReference type="NCBI Taxonomy" id="2974287"/>
    <lineage>
        <taxon>Bacteria</taxon>
        <taxon>Bacillati</taxon>
        <taxon>Cyanobacteriota</taxon>
        <taxon>Cyanophyceae</taxon>
        <taxon>Nostocales</taxon>
        <taxon>Nodulariaceae</taxon>
        <taxon>Nodularia</taxon>
    </lineage>
</organism>
<accession>A0ABU5UHC9</accession>
<gene>
    <name evidence="2" type="ORF">VB620_16360</name>
</gene>
<proteinExistence type="predicted"/>
<dbReference type="Pfam" id="PF20028">
    <property type="entry name" value="VMAP-C"/>
    <property type="match status" value="1"/>
</dbReference>
<evidence type="ECO:0000313" key="2">
    <source>
        <dbReference type="EMBL" id="MEA5582910.1"/>
    </source>
</evidence>
<evidence type="ECO:0000313" key="3">
    <source>
        <dbReference type="Proteomes" id="UP001302120"/>
    </source>
</evidence>
<comment type="caution">
    <text evidence="2">The sequence shown here is derived from an EMBL/GenBank/DDBJ whole genome shotgun (WGS) entry which is preliminary data.</text>
</comment>
<dbReference type="EMBL" id="JAYGHG010000030">
    <property type="protein sequence ID" value="MEA5582910.1"/>
    <property type="molecule type" value="Genomic_DNA"/>
</dbReference>
<sequence length="467" mass="54806">MKYDRPKLRTLINSLTASELDEALDYFPAVRNQFTDGQEKNKRVNIILDYFEKHQEEFDSFLEAIKKCNLTAYNRYVLISNNTDSKLIEELTDILPQQDDLFGRCVKRAYQDFILQLANDDDLNSESLDEILDILKEYDKQLVILQFISRLVACILIRDSIKYKSIIDKIKKVARANFLKYGINQTDFTKKINHFKKKYQESSNISYLMVSIKDNNAYPNTFQISGWLASDEIIKNSESDLIPLNNQHSGVNFEECQVTENLYALEQIQEIVRNYQRQINCIREVDKLIIEFFLPASLLCLDVDKWIADPKHQILWGSLYQVRIRSLDRLSIQYRDRKEIWKRKWIAVQKCKNPSQQFVSSYSNCNADTLVRRLQDEKFVGLKLSSVLKSDYVSIASALYYTGTPIALWLRCDPQDGDCKTQLNKLLEVEHLLQLPNQIFEQRCKSNQHISLIWDDPNRVTPNYQLK</sequence>
<name>A0ABU5UHC9_9CYAN</name>